<evidence type="ECO:0000313" key="1">
    <source>
        <dbReference type="EMBL" id="AEP29120.1"/>
    </source>
</evidence>
<dbReference type="Proteomes" id="UP000009282">
    <property type="component" value="Chromosome"/>
</dbReference>
<evidence type="ECO:0000313" key="2">
    <source>
        <dbReference type="Proteomes" id="UP000009282"/>
    </source>
</evidence>
<dbReference type="PROSITE" id="PS51257">
    <property type="entry name" value="PROKAR_LIPOPROTEIN"/>
    <property type="match status" value="1"/>
</dbReference>
<dbReference type="EMBL" id="CP003060">
    <property type="protein sequence ID" value="AEP29120.1"/>
    <property type="molecule type" value="Genomic_DNA"/>
</dbReference>
<organism evidence="1 2">
    <name type="scientific">Glaciecola nitratireducens (strain JCM 12485 / KCTC 12276 / FR1064)</name>
    <dbReference type="NCBI Taxonomy" id="1085623"/>
    <lineage>
        <taxon>Bacteria</taxon>
        <taxon>Pseudomonadati</taxon>
        <taxon>Pseudomonadota</taxon>
        <taxon>Gammaproteobacteria</taxon>
        <taxon>Alteromonadales</taxon>
        <taxon>Alteromonadaceae</taxon>
        <taxon>Brumicola</taxon>
    </lineage>
</organism>
<dbReference type="STRING" id="1085623.GNIT_0983"/>
<sequence>MNRINYLIFILVLSCINLPIALANDDIPGLNAAQLQSIGEKIYQNETGSNPEHLIAWNNGEAFSSLGLGHFIWFPKDMISPFTETFPSLLQYLQAQNVPIPNWLQQTQYCPWKTKQEFTDAKDSLQMQELRSLLGSTFKHQVAFIHQRMRRSLPLMLAEVDNAETQSLVSSRFKALAATELGMYSLIDYVNFKGEGIAETEKYNNQGWGLLQVLLNMQLDSQNQHLAFTQACDAMLTRRVKNSPQKHIEQNWLAGWRKRCDTYSNTSLR</sequence>
<dbReference type="KEGG" id="gni:GNIT_0983"/>
<reference evidence="1 2" key="1">
    <citation type="journal article" date="2011" name="J. Bacteriol.">
        <title>Complete genome sequence of seawater bacterium Glaciecola nitratireducens FR1064T.</title>
        <authorList>
            <person name="Bian F."/>
            <person name="Qin Q.L."/>
            <person name="Xie B.B."/>
            <person name="Shu Y.L."/>
            <person name="Zhang X.Y."/>
            <person name="Yu Y."/>
            <person name="Chen B."/>
            <person name="Chen X.L."/>
            <person name="Zhou B.C."/>
            <person name="Zhang Y.Z."/>
        </authorList>
    </citation>
    <scope>NUCLEOTIDE SEQUENCE [LARGE SCALE GENOMIC DNA]</scope>
    <source>
        <strain evidence="2">JCM 12485 / KCTC 12276 / FR1064</strain>
    </source>
</reference>
<gene>
    <name evidence="1" type="ordered locus">GNIT_0983</name>
</gene>
<accession>G4QJZ8</accession>
<dbReference type="AlphaFoldDB" id="G4QJZ8"/>
<keyword evidence="2" id="KW-1185">Reference proteome</keyword>
<dbReference type="RefSeq" id="WP_014107995.1">
    <property type="nucleotide sequence ID" value="NC_016041.1"/>
</dbReference>
<proteinExistence type="predicted"/>
<dbReference type="eggNOG" id="ENOG502ZBV3">
    <property type="taxonomic scope" value="Bacteria"/>
</dbReference>
<dbReference type="OrthoDB" id="20998at2"/>
<name>G4QJZ8_GLANF</name>
<protein>
    <submittedName>
        <fullName evidence="1">Uncharacterized protein</fullName>
    </submittedName>
</protein>
<dbReference type="HOGENOM" id="CLU_074583_0_0_6"/>